<dbReference type="RefSeq" id="WP_006288738.1">
    <property type="nucleotide sequence ID" value="NZ_AP012333.1"/>
</dbReference>
<evidence type="ECO:0000313" key="3">
    <source>
        <dbReference type="Proteomes" id="UP000004946"/>
    </source>
</evidence>
<evidence type="ECO:0000313" key="2">
    <source>
        <dbReference type="EMBL" id="EFT83309.1"/>
    </source>
</evidence>
<organism evidence="2 3">
    <name type="scientific">Parascardovia denticolens DSM 10105 = JCM 12538</name>
    <dbReference type="NCBI Taxonomy" id="864564"/>
    <lineage>
        <taxon>Bacteria</taxon>
        <taxon>Bacillati</taxon>
        <taxon>Actinomycetota</taxon>
        <taxon>Actinomycetes</taxon>
        <taxon>Bifidobacteriales</taxon>
        <taxon>Bifidobacteriaceae</taxon>
        <taxon>Parascardovia</taxon>
    </lineage>
</organism>
<dbReference type="HOGENOM" id="CLU_144149_0_0_11"/>
<dbReference type="InterPro" id="IPR024414">
    <property type="entry name" value="Uncharacterised_PrgI"/>
</dbReference>
<feature type="transmembrane region" description="Helical" evidence="1">
    <location>
        <begin position="26"/>
        <end position="46"/>
    </location>
</feature>
<dbReference type="Pfam" id="PF12666">
    <property type="entry name" value="PrgI"/>
    <property type="match status" value="1"/>
</dbReference>
<dbReference type="AlphaFoldDB" id="E6K0H1"/>
<keyword evidence="3" id="KW-1185">Reference proteome</keyword>
<protein>
    <recommendedName>
        <fullName evidence="4">PrgI family protein</fullName>
    </recommendedName>
</protein>
<evidence type="ECO:0008006" key="4">
    <source>
        <dbReference type="Google" id="ProtNLM"/>
    </source>
</evidence>
<keyword evidence="1" id="KW-1133">Transmembrane helix</keyword>
<gene>
    <name evidence="2" type="ORF">HMPREF0620_0314</name>
</gene>
<accession>E6K0H1</accession>
<evidence type="ECO:0000256" key="1">
    <source>
        <dbReference type="SAM" id="Phobius"/>
    </source>
</evidence>
<reference evidence="2 3" key="1">
    <citation type="submission" date="2010-12" db="EMBL/GenBank/DDBJ databases">
        <authorList>
            <person name="Muzny D."/>
            <person name="Qin X."/>
            <person name="Buhay C."/>
            <person name="Dugan-Rocha S."/>
            <person name="Ding Y."/>
            <person name="Chen G."/>
            <person name="Hawes A."/>
            <person name="Holder M."/>
            <person name="Jhangiani S."/>
            <person name="Johnson A."/>
            <person name="Khan Z."/>
            <person name="Li Z."/>
            <person name="Liu W."/>
            <person name="Liu X."/>
            <person name="Perez L."/>
            <person name="Shen H."/>
            <person name="Wang Q."/>
            <person name="Watt J."/>
            <person name="Xi L."/>
            <person name="Xin Y."/>
            <person name="Zhou J."/>
            <person name="Deng J."/>
            <person name="Jiang H."/>
            <person name="Liu Y."/>
            <person name="Qu J."/>
            <person name="Song X.-Z."/>
            <person name="Zhang L."/>
            <person name="Villasana D."/>
            <person name="Johnson A."/>
            <person name="Liu J."/>
            <person name="Liyanage D."/>
            <person name="Lorensuhewa L."/>
            <person name="Robinson T."/>
            <person name="Song A."/>
            <person name="Song B.-B."/>
            <person name="Dinh H."/>
            <person name="Thornton R."/>
            <person name="Coyle M."/>
            <person name="Francisco L."/>
            <person name="Jackson L."/>
            <person name="Javaid M."/>
            <person name="Korchina V."/>
            <person name="Kovar C."/>
            <person name="Mata R."/>
            <person name="Mathew T."/>
            <person name="Ngo R."/>
            <person name="Nguyen L."/>
            <person name="Nguyen N."/>
            <person name="Okwuonu G."/>
            <person name="Ongeri F."/>
            <person name="Pham C."/>
            <person name="Simmons D."/>
            <person name="Wilczek-Boney K."/>
            <person name="Hale W."/>
            <person name="Jakkamsetti A."/>
            <person name="Pham P."/>
            <person name="Ruth R."/>
            <person name="San Lucas F."/>
            <person name="Warren J."/>
            <person name="Zhang J."/>
            <person name="Zhao Z."/>
            <person name="Zhou C."/>
            <person name="Zhu D."/>
            <person name="Lee S."/>
            <person name="Bess C."/>
            <person name="Blankenburg K."/>
            <person name="Forbes L."/>
            <person name="Fu Q."/>
            <person name="Gubbala S."/>
            <person name="Hirani K."/>
            <person name="Jayaseelan J.C."/>
            <person name="Lara F."/>
            <person name="Munidasa M."/>
            <person name="Palculict T."/>
            <person name="Patil S."/>
            <person name="Pu L.-L."/>
            <person name="Saada N."/>
            <person name="Tang L."/>
            <person name="Weissenberger G."/>
            <person name="Zhu Y."/>
            <person name="Hemphill L."/>
            <person name="Shang Y."/>
            <person name="Youmans B."/>
            <person name="Ayvaz T."/>
            <person name="Ross M."/>
            <person name="Santibanez J."/>
            <person name="Aqrawi P."/>
            <person name="Gross S."/>
            <person name="Joshi V."/>
            <person name="Fowler G."/>
            <person name="Nazareth L."/>
            <person name="Reid J."/>
            <person name="Worley K."/>
            <person name="Petrosino J."/>
            <person name="Highlander S."/>
            <person name="Gibbs R."/>
        </authorList>
    </citation>
    <scope>NUCLEOTIDE SEQUENCE [LARGE SCALE GENOMIC DNA]</scope>
    <source>
        <strain evidence="2 3">DSM 10105</strain>
    </source>
</reference>
<name>E6K0H1_PARDN</name>
<feature type="transmembrane region" description="Helical" evidence="1">
    <location>
        <begin position="52"/>
        <end position="71"/>
    </location>
</feature>
<dbReference type="EMBL" id="AEON01000001">
    <property type="protein sequence ID" value="EFT83309.1"/>
    <property type="molecule type" value="Genomic_DNA"/>
</dbReference>
<proteinExistence type="predicted"/>
<sequence>MLVMDVPTDINQVDPKSWFGFTLRQLGCVGGIAVCAISAIACQFLAPASVSSVINQVIIIPIAILVAVGWFRKSGLPLEDWLARYVSWRRDLKPRPLIYGGAIPAARPAASAKELKRVDEHAMPLDQEPAFSQAMQGNADGFVMGLSAAVEEE</sequence>
<keyword evidence="1" id="KW-0812">Transmembrane</keyword>
<comment type="caution">
    <text evidence="2">The sequence shown here is derived from an EMBL/GenBank/DDBJ whole genome shotgun (WGS) entry which is preliminary data.</text>
</comment>
<dbReference type="Proteomes" id="UP000004946">
    <property type="component" value="Chromosome"/>
</dbReference>
<keyword evidence="1" id="KW-0472">Membrane</keyword>